<dbReference type="PROSITE" id="PS50088">
    <property type="entry name" value="ANK_REPEAT"/>
    <property type="match status" value="4"/>
</dbReference>
<keyword evidence="2 3" id="KW-0040">ANK repeat</keyword>
<dbReference type="RefSeq" id="WP_100761975.1">
    <property type="nucleotide sequence ID" value="NZ_NPDS01000002.1"/>
</dbReference>
<protein>
    <recommendedName>
        <fullName evidence="6">Ankyrin repeat domain-containing protein</fullName>
    </recommendedName>
</protein>
<dbReference type="PROSITE" id="PS50297">
    <property type="entry name" value="ANK_REP_REGION"/>
    <property type="match status" value="4"/>
</dbReference>
<reference evidence="4 5" key="1">
    <citation type="submission" date="2017-07" db="EMBL/GenBank/DDBJ databases">
        <title>Leptospira spp. isolated from tropical soils.</title>
        <authorList>
            <person name="Thibeaux R."/>
            <person name="Iraola G."/>
            <person name="Ferres I."/>
            <person name="Bierque E."/>
            <person name="Girault D."/>
            <person name="Soupe-Gilbert M.-E."/>
            <person name="Picardeau M."/>
            <person name="Goarant C."/>
        </authorList>
    </citation>
    <scope>NUCLEOTIDE SEQUENCE [LARGE SCALE GENOMIC DNA]</scope>
    <source>
        <strain evidence="4 5">FH4-C-A1</strain>
    </source>
</reference>
<evidence type="ECO:0000256" key="2">
    <source>
        <dbReference type="ARBA" id="ARBA00023043"/>
    </source>
</evidence>
<organism evidence="4 5">
    <name type="scientific">Leptospira barantonii</name>
    <dbReference type="NCBI Taxonomy" id="2023184"/>
    <lineage>
        <taxon>Bacteria</taxon>
        <taxon>Pseudomonadati</taxon>
        <taxon>Spirochaetota</taxon>
        <taxon>Spirochaetia</taxon>
        <taxon>Leptospirales</taxon>
        <taxon>Leptospiraceae</taxon>
        <taxon>Leptospira</taxon>
    </lineage>
</organism>
<dbReference type="SMART" id="SM00248">
    <property type="entry name" value="ANK"/>
    <property type="match status" value="4"/>
</dbReference>
<feature type="repeat" description="ANK" evidence="3">
    <location>
        <begin position="148"/>
        <end position="180"/>
    </location>
</feature>
<dbReference type="InterPro" id="IPR036770">
    <property type="entry name" value="Ankyrin_rpt-contain_sf"/>
</dbReference>
<name>A0ABX4NNF5_9LEPT</name>
<dbReference type="InterPro" id="IPR002110">
    <property type="entry name" value="Ankyrin_rpt"/>
</dbReference>
<dbReference type="Pfam" id="PF12796">
    <property type="entry name" value="Ank_2"/>
    <property type="match status" value="1"/>
</dbReference>
<feature type="repeat" description="ANK" evidence="3">
    <location>
        <begin position="181"/>
        <end position="213"/>
    </location>
</feature>
<accession>A0ABX4NNF5</accession>
<evidence type="ECO:0000256" key="1">
    <source>
        <dbReference type="ARBA" id="ARBA00022737"/>
    </source>
</evidence>
<evidence type="ECO:0008006" key="6">
    <source>
        <dbReference type="Google" id="ProtNLM"/>
    </source>
</evidence>
<dbReference type="SUPFAM" id="SSF48403">
    <property type="entry name" value="Ankyrin repeat"/>
    <property type="match status" value="1"/>
</dbReference>
<evidence type="ECO:0000313" key="4">
    <source>
        <dbReference type="EMBL" id="PJZ58344.1"/>
    </source>
</evidence>
<proteinExistence type="predicted"/>
<keyword evidence="5" id="KW-1185">Reference proteome</keyword>
<dbReference type="Pfam" id="PF00023">
    <property type="entry name" value="Ank"/>
    <property type="match status" value="2"/>
</dbReference>
<sequence>METNLLNSRLLKEIKKYKGSLKKIEDYLKQGADANCKTGEFGGRDDWDNSPLHVAVDTERLDIVDLLLEHKAAINGKNREGYTPIYKIPWKRKEGFCLLQFLHTKGADLNAVNNSGISLIHYAALQDNIPILEYLLENGLDLNRQNNHGETPLHWTVHYHCLESARYLLSRNAKINVQNGKGNTVLHEAALRDYDKLISLFFEYGADPAIKNGGDKIAKDLAEKEKTKRILVGDYAPIQDLELQKHVQRIWIDQKDLLAILRNEIQKKIQDTWLAIDYKNLKQTVLESLQILKKNLEMNFPDTPAIVFEWGGETQIPYGGYAFARGYSQFEVLKESVRFESEHCEFEDGEDEIDFSDAFEGIDALLKSCDGNEYPIVKKLYGSFLSVLLNEVFFEIFPADPMRFWSFFGCEHDQDPFLLFRSES</sequence>
<evidence type="ECO:0000256" key="3">
    <source>
        <dbReference type="PROSITE-ProRule" id="PRU00023"/>
    </source>
</evidence>
<dbReference type="Gene3D" id="1.25.40.20">
    <property type="entry name" value="Ankyrin repeat-containing domain"/>
    <property type="match status" value="1"/>
</dbReference>
<dbReference type="EMBL" id="NPDS01000002">
    <property type="protein sequence ID" value="PJZ58344.1"/>
    <property type="molecule type" value="Genomic_DNA"/>
</dbReference>
<feature type="repeat" description="ANK" evidence="3">
    <location>
        <begin position="47"/>
        <end position="79"/>
    </location>
</feature>
<dbReference type="PANTHER" id="PTHR24171">
    <property type="entry name" value="ANKYRIN REPEAT DOMAIN-CONTAINING PROTEIN 39-RELATED"/>
    <property type="match status" value="1"/>
</dbReference>
<feature type="repeat" description="ANK" evidence="3">
    <location>
        <begin position="115"/>
        <end position="147"/>
    </location>
</feature>
<gene>
    <name evidence="4" type="ORF">CH367_08200</name>
</gene>
<dbReference type="Proteomes" id="UP000231879">
    <property type="component" value="Unassembled WGS sequence"/>
</dbReference>
<evidence type="ECO:0000313" key="5">
    <source>
        <dbReference type="Proteomes" id="UP000231879"/>
    </source>
</evidence>
<comment type="caution">
    <text evidence="4">The sequence shown here is derived from an EMBL/GenBank/DDBJ whole genome shotgun (WGS) entry which is preliminary data.</text>
</comment>
<keyword evidence="1" id="KW-0677">Repeat</keyword>